<keyword evidence="1" id="KW-0732">Signal</keyword>
<feature type="domain" description="Amidohydrolase-related" evidence="2">
    <location>
        <begin position="106"/>
        <end position="457"/>
    </location>
</feature>
<dbReference type="Gene3D" id="1.20.58.520">
    <property type="entry name" value="Amidohydrolase"/>
    <property type="match status" value="1"/>
</dbReference>
<evidence type="ECO:0000256" key="1">
    <source>
        <dbReference type="SAM" id="SignalP"/>
    </source>
</evidence>
<protein>
    <submittedName>
        <fullName evidence="3">Amidohydrolase</fullName>
    </submittedName>
</protein>
<dbReference type="Gene3D" id="2.30.40.10">
    <property type="entry name" value="Urease, subunit C, domain 1"/>
    <property type="match status" value="1"/>
</dbReference>
<dbReference type="InterPro" id="IPR011059">
    <property type="entry name" value="Metal-dep_hydrolase_composite"/>
</dbReference>
<dbReference type="Pfam" id="PF01979">
    <property type="entry name" value="Amidohydro_1"/>
    <property type="match status" value="1"/>
</dbReference>
<dbReference type="SUPFAM" id="SSF51338">
    <property type="entry name" value="Composite domain of metallo-dependent hydrolases"/>
    <property type="match status" value="1"/>
</dbReference>
<gene>
    <name evidence="3" type="ORF">SGRAN_3526</name>
</gene>
<dbReference type="Proteomes" id="UP000058599">
    <property type="component" value="Chromosome"/>
</dbReference>
<dbReference type="InterPro" id="IPR051781">
    <property type="entry name" value="Metallo-dep_Hydrolase"/>
</dbReference>
<proteinExistence type="predicted"/>
<evidence type="ECO:0000313" key="4">
    <source>
        <dbReference type="Proteomes" id="UP000058599"/>
    </source>
</evidence>
<feature type="signal peptide" evidence="1">
    <location>
        <begin position="1"/>
        <end position="49"/>
    </location>
</feature>
<dbReference type="Gene3D" id="3.40.50.10910">
    <property type="entry name" value="Amidohydrolase"/>
    <property type="match status" value="1"/>
</dbReference>
<dbReference type="EMBL" id="CP012199">
    <property type="protein sequence ID" value="AMG75868.1"/>
    <property type="molecule type" value="Genomic_DNA"/>
</dbReference>
<dbReference type="KEGG" id="sgi:SGRAN_3526"/>
<keyword evidence="4" id="KW-1185">Reference proteome</keyword>
<dbReference type="AlphaFoldDB" id="A0AA86GMY3"/>
<accession>A0AA86GMY3</accession>
<evidence type="ECO:0000313" key="3">
    <source>
        <dbReference type="EMBL" id="AMG75868.1"/>
    </source>
</evidence>
<reference evidence="3 4" key="1">
    <citation type="journal article" date="2016" name="BMC Genomics">
        <title>Genomic analysis of the nitrate-respiring Sphingopyxis granuli (formerly Sphingomonas macrogoltabida) strain TFA.</title>
        <authorList>
            <person name="Garcia-Romero I."/>
            <person name="Perez-Pulido A.J."/>
            <person name="Gonzalez-Flores Y.E."/>
            <person name="Reyes-Ramirez F."/>
            <person name="Santero E."/>
            <person name="Floriano B."/>
        </authorList>
    </citation>
    <scope>NUCLEOTIDE SEQUENCE [LARGE SCALE GENOMIC DNA]</scope>
    <source>
        <strain evidence="3 4">TFA</strain>
    </source>
</reference>
<feature type="chain" id="PRO_5041706464" evidence="1">
    <location>
        <begin position="50"/>
        <end position="476"/>
    </location>
</feature>
<dbReference type="SUPFAM" id="SSF51556">
    <property type="entry name" value="Metallo-dependent hydrolases"/>
    <property type="match status" value="1"/>
</dbReference>
<dbReference type="GO" id="GO:0016810">
    <property type="term" value="F:hydrolase activity, acting on carbon-nitrogen (but not peptide) bonds"/>
    <property type="evidence" value="ECO:0007669"/>
    <property type="project" value="InterPro"/>
</dbReference>
<name>A0AA86GMY3_9SPHN</name>
<dbReference type="InterPro" id="IPR032466">
    <property type="entry name" value="Metal_Hydrolase"/>
</dbReference>
<dbReference type="Gene3D" id="3.30.110.90">
    <property type="entry name" value="Amidohydrolase"/>
    <property type="match status" value="1"/>
</dbReference>
<evidence type="ECO:0000259" key="2">
    <source>
        <dbReference type="Pfam" id="PF01979"/>
    </source>
</evidence>
<dbReference type="PANTHER" id="PTHR43135:SF3">
    <property type="entry name" value="ALPHA-D-RIBOSE 1-METHYLPHOSPHONATE 5-TRIPHOSPHATE DIPHOSPHATASE"/>
    <property type="match status" value="1"/>
</dbReference>
<organism evidence="3 4">
    <name type="scientific">Sphingopyxis granuli</name>
    <dbReference type="NCBI Taxonomy" id="267128"/>
    <lineage>
        <taxon>Bacteria</taxon>
        <taxon>Pseudomonadati</taxon>
        <taxon>Pseudomonadota</taxon>
        <taxon>Alphaproteobacteria</taxon>
        <taxon>Sphingomonadales</taxon>
        <taxon>Sphingomonadaceae</taxon>
        <taxon>Sphingopyxis</taxon>
    </lineage>
</organism>
<dbReference type="PANTHER" id="PTHR43135">
    <property type="entry name" value="ALPHA-D-RIBOSE 1-METHYLPHOSPHONATE 5-TRIPHOSPHATE DIPHOSPHATASE"/>
    <property type="match status" value="1"/>
</dbReference>
<sequence>MRARRLRTAGSGASAIAMSASFPRPSAIPAFLRSLVFAASLLAAVPSSAAEAILYTDVTLIDGTGAPARPGQDLLIEGERIVAVGAHGSLGERARTARTVPLPGRFVIPGLIDSHVHLATPPNRARAEAILRRQLYGGVTAVRDMADDLRAVGELARASLVGEIAAPDIYYAALMAGPPFFADPRVLAVTRGFAPGTAPWMQAIDAKTDLRLAVALARGTAATAIKIYADLPAERVAAITAEAHRQKLMIWAHSAVFPARPAQVIEAGADVISHVCYLAYEAQPVMLAAYEDRTPVDEALLAPTGDDPVVGRLYRMMRKQGTILDATGSLFVKFEAERKADSGKKPLRCSGARTIALTQQAWRAGIPISTGTDFVNPAGDPWPAVHAELLYLAHDVGMSPLAVIHSATLVGARAAGQDSDMGSIEPGKLANLVVLRADPLADIGNIGSIEMTVKRGREFRRADYVVLTAAELGDDD</sequence>
<dbReference type="InterPro" id="IPR006680">
    <property type="entry name" value="Amidohydro-rel"/>
</dbReference>